<feature type="region of interest" description="Disordered" evidence="5">
    <location>
        <begin position="196"/>
        <end position="238"/>
    </location>
</feature>
<dbReference type="InterPro" id="IPR009056">
    <property type="entry name" value="Cyt_c-like_dom"/>
</dbReference>
<keyword evidence="1 4" id="KW-0349">Heme</keyword>
<evidence type="ECO:0000256" key="2">
    <source>
        <dbReference type="ARBA" id="ARBA00022723"/>
    </source>
</evidence>
<feature type="compositionally biased region" description="Low complexity" evidence="5">
    <location>
        <begin position="199"/>
        <end position="229"/>
    </location>
</feature>
<dbReference type="AlphaFoldDB" id="A0A6P1NVM2"/>
<dbReference type="GO" id="GO:0009055">
    <property type="term" value="F:electron transfer activity"/>
    <property type="evidence" value="ECO:0007669"/>
    <property type="project" value="InterPro"/>
</dbReference>
<dbReference type="GO" id="GO:0020037">
    <property type="term" value="F:heme binding"/>
    <property type="evidence" value="ECO:0007669"/>
    <property type="project" value="InterPro"/>
</dbReference>
<evidence type="ECO:0000259" key="6">
    <source>
        <dbReference type="PROSITE" id="PS51007"/>
    </source>
</evidence>
<evidence type="ECO:0000256" key="3">
    <source>
        <dbReference type="ARBA" id="ARBA00023004"/>
    </source>
</evidence>
<proteinExistence type="predicted"/>
<dbReference type="EMBL" id="CP047897">
    <property type="protein sequence ID" value="QHL87100.1"/>
    <property type="molecule type" value="Genomic_DNA"/>
</dbReference>
<keyword evidence="8" id="KW-1185">Reference proteome</keyword>
<name>A0A6P1NVM2_9BACT</name>
<sequence length="238" mass="25191">MNNFFRTGAKASVILFSSISLLSCGNDATDPGLEYAPDMYNPVAYEPLKQLDGNYNAFNPGGGNLRVPAANTIARGKLGFYTRISKDSAEVAGRELTNPLQATSTNLAEGKVLYLRFCSPCHGESGAGDGLVGAKFKGVPNYTQGRYATLPVGHIYHVIVNGRGRMMPHGTQVNPEERWKIAMYVKQLQKGITEVEGEAAGSADAASNSADAPAGASTTENTNPVTGTTADPTKDTRN</sequence>
<dbReference type="InterPro" id="IPR036909">
    <property type="entry name" value="Cyt_c-like_dom_sf"/>
</dbReference>
<accession>A0A6P1NVM2</accession>
<reference evidence="7 8" key="1">
    <citation type="submission" date="2020-01" db="EMBL/GenBank/DDBJ databases">
        <authorList>
            <person name="Kim M."/>
        </authorList>
    </citation>
    <scope>NUCLEOTIDE SEQUENCE [LARGE SCALE GENOMIC DNA]</scope>
    <source>
        <strain evidence="7 8">BT10</strain>
    </source>
</reference>
<dbReference type="SUPFAM" id="SSF46626">
    <property type="entry name" value="Cytochrome c"/>
    <property type="match status" value="1"/>
</dbReference>
<dbReference type="PANTHER" id="PTHR40394:SF2">
    <property type="entry name" value="QUINOL:CYTOCHROME C OXIDOREDUCTASE MEMBRANE PROTEIN"/>
    <property type="match status" value="1"/>
</dbReference>
<evidence type="ECO:0000313" key="7">
    <source>
        <dbReference type="EMBL" id="QHL87100.1"/>
    </source>
</evidence>
<dbReference type="KEGG" id="nib:GU926_06520"/>
<dbReference type="PANTHER" id="PTHR40394">
    <property type="entry name" value="LIPOPROTEIN-RELATED"/>
    <property type="match status" value="1"/>
</dbReference>
<feature type="domain" description="Cytochrome c" evidence="6">
    <location>
        <begin position="105"/>
        <end position="189"/>
    </location>
</feature>
<dbReference type="Proteomes" id="UP000464214">
    <property type="component" value="Chromosome"/>
</dbReference>
<dbReference type="PROSITE" id="PS51257">
    <property type="entry name" value="PROKAR_LIPOPROTEIN"/>
    <property type="match status" value="1"/>
</dbReference>
<keyword evidence="3 4" id="KW-0408">Iron</keyword>
<evidence type="ECO:0000256" key="1">
    <source>
        <dbReference type="ARBA" id="ARBA00022617"/>
    </source>
</evidence>
<dbReference type="Pfam" id="PF13442">
    <property type="entry name" value="Cytochrome_CBB3"/>
    <property type="match status" value="1"/>
</dbReference>
<keyword evidence="2 4" id="KW-0479">Metal-binding</keyword>
<dbReference type="PROSITE" id="PS51007">
    <property type="entry name" value="CYTC"/>
    <property type="match status" value="1"/>
</dbReference>
<dbReference type="GO" id="GO:0046872">
    <property type="term" value="F:metal ion binding"/>
    <property type="evidence" value="ECO:0007669"/>
    <property type="project" value="UniProtKB-KW"/>
</dbReference>
<dbReference type="RefSeq" id="WP_160690153.1">
    <property type="nucleotide sequence ID" value="NZ_CP047897.1"/>
</dbReference>
<organism evidence="7 8">
    <name type="scientific">Nibribacter ruber</name>
    <dbReference type="NCBI Taxonomy" id="2698458"/>
    <lineage>
        <taxon>Bacteria</taxon>
        <taxon>Pseudomonadati</taxon>
        <taxon>Bacteroidota</taxon>
        <taxon>Cytophagia</taxon>
        <taxon>Cytophagales</taxon>
        <taxon>Hymenobacteraceae</taxon>
        <taxon>Nibribacter</taxon>
    </lineage>
</organism>
<dbReference type="Gene3D" id="1.10.760.10">
    <property type="entry name" value="Cytochrome c-like domain"/>
    <property type="match status" value="1"/>
</dbReference>
<evidence type="ECO:0000313" key="8">
    <source>
        <dbReference type="Proteomes" id="UP000464214"/>
    </source>
</evidence>
<evidence type="ECO:0000256" key="4">
    <source>
        <dbReference type="PROSITE-ProRule" id="PRU00433"/>
    </source>
</evidence>
<evidence type="ECO:0000256" key="5">
    <source>
        <dbReference type="SAM" id="MobiDB-lite"/>
    </source>
</evidence>
<protein>
    <submittedName>
        <fullName evidence="7">C-type cytochrome</fullName>
    </submittedName>
</protein>
<gene>
    <name evidence="7" type="ORF">GU926_06520</name>
</gene>